<reference evidence="3" key="1">
    <citation type="journal article" date="2019" name="Int. J. Syst. Evol. Microbiol.">
        <title>The Global Catalogue of Microorganisms (GCM) 10K type strain sequencing project: providing services to taxonomists for standard genome sequencing and annotation.</title>
        <authorList>
            <consortium name="The Broad Institute Genomics Platform"/>
            <consortium name="The Broad Institute Genome Sequencing Center for Infectious Disease"/>
            <person name="Wu L."/>
            <person name="Ma J."/>
        </authorList>
    </citation>
    <scope>NUCLEOTIDE SEQUENCE [LARGE SCALE GENOMIC DNA]</scope>
    <source>
        <strain evidence="3">CAIM 431</strain>
    </source>
</reference>
<evidence type="ECO:0000256" key="1">
    <source>
        <dbReference type="SAM" id="Phobius"/>
    </source>
</evidence>
<evidence type="ECO:0008006" key="4">
    <source>
        <dbReference type="Google" id="ProtNLM"/>
    </source>
</evidence>
<dbReference type="EMBL" id="JBHUFZ010000008">
    <property type="protein sequence ID" value="MFD1889241.1"/>
    <property type="molecule type" value="Genomic_DNA"/>
</dbReference>
<feature type="transmembrane region" description="Helical" evidence="1">
    <location>
        <begin position="337"/>
        <end position="358"/>
    </location>
</feature>
<dbReference type="Proteomes" id="UP001597326">
    <property type="component" value="Unassembled WGS sequence"/>
</dbReference>
<feature type="transmembrane region" description="Helical" evidence="1">
    <location>
        <begin position="304"/>
        <end position="325"/>
    </location>
</feature>
<feature type="transmembrane region" description="Helical" evidence="1">
    <location>
        <begin position="186"/>
        <end position="209"/>
    </location>
</feature>
<accession>A0ABW4RSE4</accession>
<keyword evidence="1" id="KW-0472">Membrane</keyword>
<keyword evidence="1" id="KW-0812">Transmembrane</keyword>
<feature type="transmembrane region" description="Helical" evidence="1">
    <location>
        <begin position="370"/>
        <end position="389"/>
    </location>
</feature>
<feature type="transmembrane region" description="Helical" evidence="1">
    <location>
        <begin position="266"/>
        <end position="284"/>
    </location>
</feature>
<proteinExistence type="predicted"/>
<feature type="transmembrane region" description="Helical" evidence="1">
    <location>
        <begin position="395"/>
        <end position="414"/>
    </location>
</feature>
<comment type="caution">
    <text evidence="2">The sequence shown here is derived from an EMBL/GenBank/DDBJ whole genome shotgun (WGS) entry which is preliminary data.</text>
</comment>
<feature type="transmembrane region" description="Helical" evidence="1">
    <location>
        <begin position="128"/>
        <end position="146"/>
    </location>
</feature>
<dbReference type="RefSeq" id="WP_343872231.1">
    <property type="nucleotide sequence ID" value="NZ_BAAAIX010000007.1"/>
</dbReference>
<feature type="transmembrane region" description="Helical" evidence="1">
    <location>
        <begin position="236"/>
        <end position="254"/>
    </location>
</feature>
<sequence length="424" mass="44822">MTPAAPPSRWAGLLGRLPGWFPAVGDQGVIAVTNLALSVMVSRTGGVAALGVYALVSMTMLACLGFERTLVTDPWLSSRLSVFPRRAHQGDQMDATAFGAELRTVVLGSSLLVALPTLVVAWVAGGGWGPWLIAGPCAALFVLQDAGRYSAYKRADTWRAFVSDLLLMLVTLGGLGLGVLLGRLGIGWILTSYALGFVVGMIPTARWLAGPVMPGQTGRWWRSVCRPLGMPLLQDSVAYFVSTNVSSYLLAALASKATVGGVRVVTTLYSPLAMIFTGMSMWLVPALTQRGHAASAGLRRKAMLGLSVIGALVTLAAVALGPWVAPLVFGHDANVSRMALLLGGISTWMNAVASTWLATVKVFGRYRPISWARTISGALMIVLMLVMAATHSVDGYLMLLLLQNAAIALVAWMVQRSPSTSDAR</sequence>
<evidence type="ECO:0000313" key="3">
    <source>
        <dbReference type="Proteomes" id="UP001597326"/>
    </source>
</evidence>
<gene>
    <name evidence="2" type="ORF">ACFSCS_03440</name>
</gene>
<protein>
    <recommendedName>
        <fullName evidence="4">Lipopolysaccharide biosynthesis protein</fullName>
    </recommendedName>
</protein>
<name>A0ABW4RSE4_9ACTN</name>
<keyword evidence="1" id="KW-1133">Transmembrane helix</keyword>
<evidence type="ECO:0000313" key="2">
    <source>
        <dbReference type="EMBL" id="MFD1889241.1"/>
    </source>
</evidence>
<feature type="transmembrane region" description="Helical" evidence="1">
    <location>
        <begin position="47"/>
        <end position="66"/>
    </location>
</feature>
<feature type="transmembrane region" description="Helical" evidence="1">
    <location>
        <begin position="158"/>
        <end position="180"/>
    </location>
</feature>
<organism evidence="2 3">
    <name type="scientific">Luteococcus peritonei</name>
    <dbReference type="NCBI Taxonomy" id="88874"/>
    <lineage>
        <taxon>Bacteria</taxon>
        <taxon>Bacillati</taxon>
        <taxon>Actinomycetota</taxon>
        <taxon>Actinomycetes</taxon>
        <taxon>Propionibacteriales</taxon>
        <taxon>Propionibacteriaceae</taxon>
        <taxon>Luteococcus</taxon>
    </lineage>
</organism>
<keyword evidence="3" id="KW-1185">Reference proteome</keyword>